<feature type="region of interest" description="Disordered" evidence="1">
    <location>
        <begin position="1"/>
        <end position="33"/>
    </location>
</feature>
<dbReference type="AlphaFoldDB" id="A0A1B2DT62"/>
<evidence type="ECO:0000313" key="2">
    <source>
        <dbReference type="EMBL" id="ANY70896.1"/>
    </source>
</evidence>
<feature type="compositionally biased region" description="Basic residues" evidence="1">
    <location>
        <begin position="1"/>
        <end position="11"/>
    </location>
</feature>
<name>A0A1B2DT62_9BACL</name>
<protein>
    <submittedName>
        <fullName evidence="2">Uncharacterized protein</fullName>
    </submittedName>
</protein>
<feature type="region of interest" description="Disordered" evidence="1">
    <location>
        <begin position="98"/>
        <end position="122"/>
    </location>
</feature>
<evidence type="ECO:0000256" key="1">
    <source>
        <dbReference type="SAM" id="MobiDB-lite"/>
    </source>
</evidence>
<organism evidence="2">
    <name type="scientific">Paenibacillus sp. BIHB 4019</name>
    <dbReference type="NCBI Taxonomy" id="1870819"/>
    <lineage>
        <taxon>Bacteria</taxon>
        <taxon>Bacillati</taxon>
        <taxon>Bacillota</taxon>
        <taxon>Bacilli</taxon>
        <taxon>Bacillales</taxon>
        <taxon>Paenibacillaceae</taxon>
        <taxon>Paenibacillus</taxon>
    </lineage>
</organism>
<dbReference type="EMBL" id="CP016808">
    <property type="protein sequence ID" value="ANY70896.1"/>
    <property type="molecule type" value="Genomic_DNA"/>
</dbReference>
<accession>A0A1B2DT62</accession>
<sequence length="122" mass="13933">MRDGHRHKDKRGHGEHGEHRGHGHHHKHGVQAQTFRRGRALAFLESLNVKRSTLQRQLDEPEFESIKQVISGELKATDTIIQEFIHVFQLYDLTHDSPITEEKSSGDNNDGDDEANPPIENS</sequence>
<reference evidence="2" key="1">
    <citation type="submission" date="2016-08" db="EMBL/GenBank/DDBJ databases">
        <title>Complete Genome Seqeunce of Paenibacillus sp. BIHB 4019 from tea rhizoplane.</title>
        <authorList>
            <person name="Thakur R."/>
            <person name="Swarnkar M.K."/>
            <person name="Gulati A."/>
        </authorList>
    </citation>
    <scope>NUCLEOTIDE SEQUENCE [LARGE SCALE GENOMIC DNA]</scope>
    <source>
        <strain evidence="2">BIHB4019</strain>
    </source>
</reference>
<gene>
    <name evidence="2" type="ORF">BBD42_21145</name>
</gene>
<proteinExistence type="predicted"/>
<dbReference type="RefSeq" id="WP_237163187.1">
    <property type="nucleotide sequence ID" value="NZ_CP016808.1"/>
</dbReference>